<dbReference type="Pfam" id="PF00389">
    <property type="entry name" value="2-Hacid_dh"/>
    <property type="match status" value="1"/>
</dbReference>
<dbReference type="SUPFAM" id="SSF55021">
    <property type="entry name" value="ACT-like"/>
    <property type="match status" value="1"/>
</dbReference>
<feature type="domain" description="D-isomer specific 2-hydroxyacid dehydrogenase NAD-binding" evidence="7">
    <location>
        <begin position="142"/>
        <end position="325"/>
    </location>
</feature>
<evidence type="ECO:0000259" key="7">
    <source>
        <dbReference type="Pfam" id="PF02826"/>
    </source>
</evidence>
<dbReference type="InterPro" id="IPR050857">
    <property type="entry name" value="D-2-hydroxyacid_DH"/>
</dbReference>
<evidence type="ECO:0000256" key="3">
    <source>
        <dbReference type="ARBA" id="ARBA00023002"/>
    </source>
</evidence>
<dbReference type="PROSITE" id="PS00065">
    <property type="entry name" value="D_2_HYDROXYACID_DH_1"/>
    <property type="match status" value="1"/>
</dbReference>
<evidence type="ECO:0000256" key="2">
    <source>
        <dbReference type="ARBA" id="ARBA00022605"/>
    </source>
</evidence>
<dbReference type="EMBL" id="CAMKVN010000388">
    <property type="protein sequence ID" value="CAI2167388.1"/>
    <property type="molecule type" value="Genomic_DNA"/>
</dbReference>
<evidence type="ECO:0000256" key="4">
    <source>
        <dbReference type="ARBA" id="ARBA00023027"/>
    </source>
</evidence>
<dbReference type="CDD" id="cd12176">
    <property type="entry name" value="PGDH_3"/>
    <property type="match status" value="1"/>
</dbReference>
<sequence>MSKEQAAITLVTSLTRSSSFTRSHPKALKPFNSGEIKILLLENVNQSGIDLLAKEGYQVEVHKKALSEEALIEKIRDAHAIGIRSKTMLTKKVLQEARKLLVIGCFCIGTNQVDLETAAKQGVAVFNSPFSNSRSVAELVIAEIIALSRHLGDRNIELHKGIWNKVSSQCYEIRGKTLGIVGYGHIGSQLSVLAEAMGMTVYFHDIIQIMPLGTAKQVNTLYELMERSDFVTLHVPETEETKNMIGEEEITRMKKGSYLINASRGKVVQIPSLIKALQSGHLLGAAIDVFPKEPAANGQNFNNELNPWTSDLLACKNVILTPHIGGSTEEAQYMIGLEVGAALAKYISNGTSIGAVNFPEIDLRAIQATENSIRLLYCHHNVPGVLKEINEILADHNVEKQYTDSHGEIAYLMADISDVNEQDIRKIYESVFVDEIKIHELIQETLPDTSWEVFQDILLNLYEVGLIRKRQTHDERYMYQARSKEIAAKLQSLENHEFEVYELIENSERKGISKTDIQKQTKLVQSLVEGSLKNMQEQKLIKEVKPKTKKLYMLFDTKPHDESLSRLIYTNGEPDTFVVETLKSICYNFIYHRSFPRGMDEDAIFYPNYTGYVTLSKIVQCVQETKVTEIEIEEADIRQILDVLIFEGKIIKKFMSNIDPNLMVTDINRPDAQYVYIAKKARNMNNAWTQAPCGRCPFFENECTENGEISPSTCIFFPQWLNKAINKIQNDEQDHGKGKETLDW</sequence>
<dbReference type="OrthoDB" id="418179at2759"/>
<evidence type="ECO:0000256" key="5">
    <source>
        <dbReference type="ARBA" id="ARBA00029440"/>
    </source>
</evidence>
<reference evidence="8" key="1">
    <citation type="submission" date="2022-08" db="EMBL/GenBank/DDBJ databases">
        <authorList>
            <person name="Kallberg Y."/>
            <person name="Tangrot J."/>
            <person name="Rosling A."/>
        </authorList>
    </citation>
    <scope>NUCLEOTIDE SEQUENCE</scope>
    <source>
        <strain evidence="8">Wild A</strain>
    </source>
</reference>
<comment type="caution">
    <text evidence="8">The sequence shown here is derived from an EMBL/GenBank/DDBJ whole genome shotgun (WGS) entry which is preliminary data.</text>
</comment>
<accession>A0A9W4WJX4</accession>
<dbReference type="InterPro" id="IPR029752">
    <property type="entry name" value="D-isomer_DH_CS1"/>
</dbReference>
<comment type="similarity">
    <text evidence="1">Belongs to the D-isomer specific 2-hydroxyacid dehydrogenase family.</text>
</comment>
<organism evidence="8 9">
    <name type="scientific">Funneliformis geosporum</name>
    <dbReference type="NCBI Taxonomy" id="1117311"/>
    <lineage>
        <taxon>Eukaryota</taxon>
        <taxon>Fungi</taxon>
        <taxon>Fungi incertae sedis</taxon>
        <taxon>Mucoromycota</taxon>
        <taxon>Glomeromycotina</taxon>
        <taxon>Glomeromycetes</taxon>
        <taxon>Glomerales</taxon>
        <taxon>Glomeraceae</taxon>
        <taxon>Funneliformis</taxon>
    </lineage>
</organism>
<evidence type="ECO:0000256" key="1">
    <source>
        <dbReference type="ARBA" id="ARBA00005854"/>
    </source>
</evidence>
<dbReference type="SUPFAM" id="SSF52283">
    <property type="entry name" value="Formate/glycerate dehydrogenase catalytic domain-like"/>
    <property type="match status" value="1"/>
</dbReference>
<dbReference type="InterPro" id="IPR036388">
    <property type="entry name" value="WH-like_DNA-bd_sf"/>
</dbReference>
<dbReference type="SUPFAM" id="SSF46785">
    <property type="entry name" value="Winged helix' DNA-binding domain"/>
    <property type="match status" value="1"/>
</dbReference>
<feature type="domain" description="D-isomer specific 2-hydroxyacid dehydrogenase catalytic" evidence="6">
    <location>
        <begin position="38"/>
        <end position="357"/>
    </location>
</feature>
<dbReference type="Gene3D" id="1.10.10.10">
    <property type="entry name" value="Winged helix-like DNA-binding domain superfamily/Winged helix DNA-binding domain"/>
    <property type="match status" value="1"/>
</dbReference>
<keyword evidence="3" id="KW-0560">Oxidoreductase</keyword>
<dbReference type="Pfam" id="PF05158">
    <property type="entry name" value="RNA_pol_Rpc34"/>
    <property type="match status" value="1"/>
</dbReference>
<gene>
    <name evidence="8" type="ORF">FWILDA_LOCUS3048</name>
</gene>
<dbReference type="InterPro" id="IPR007832">
    <property type="entry name" value="RNA_pol_Rpc34"/>
</dbReference>
<keyword evidence="4" id="KW-0520">NAD</keyword>
<dbReference type="InterPro" id="IPR036390">
    <property type="entry name" value="WH_DNA-bd_sf"/>
</dbReference>
<proteinExistence type="inferred from homology"/>
<dbReference type="GO" id="GO:0006383">
    <property type="term" value="P:transcription by RNA polymerase III"/>
    <property type="evidence" value="ECO:0007669"/>
    <property type="project" value="InterPro"/>
</dbReference>
<dbReference type="NCBIfam" id="NF008759">
    <property type="entry name" value="PRK11790.1"/>
    <property type="match status" value="1"/>
</dbReference>
<dbReference type="PANTHER" id="PTHR42789">
    <property type="entry name" value="D-ISOMER SPECIFIC 2-HYDROXYACID DEHYDROGENASE FAMILY PROTEIN (AFU_ORTHOLOGUE AFUA_6G10090)"/>
    <property type="match status" value="1"/>
</dbReference>
<dbReference type="GO" id="GO:0006564">
    <property type="term" value="P:L-serine biosynthetic process"/>
    <property type="evidence" value="ECO:0007669"/>
    <property type="project" value="UniProtKB-ARBA"/>
</dbReference>
<dbReference type="PANTHER" id="PTHR42789:SF1">
    <property type="entry name" value="D-ISOMER SPECIFIC 2-HYDROXYACID DEHYDROGENASE FAMILY PROTEIN (AFU_ORTHOLOGUE AFUA_6G10090)"/>
    <property type="match status" value="1"/>
</dbReference>
<keyword evidence="2" id="KW-0028">Amino-acid biosynthesis</keyword>
<dbReference type="GO" id="GO:0004617">
    <property type="term" value="F:phosphoglycerate dehydrogenase activity"/>
    <property type="evidence" value="ECO:0007669"/>
    <property type="project" value="UniProtKB-ARBA"/>
</dbReference>
<evidence type="ECO:0000259" key="6">
    <source>
        <dbReference type="Pfam" id="PF00389"/>
    </source>
</evidence>
<dbReference type="Proteomes" id="UP001153678">
    <property type="component" value="Unassembled WGS sequence"/>
</dbReference>
<dbReference type="InterPro" id="IPR036291">
    <property type="entry name" value="NAD(P)-bd_dom_sf"/>
</dbReference>
<dbReference type="Pfam" id="PF02826">
    <property type="entry name" value="2-Hacid_dh_C"/>
    <property type="match status" value="1"/>
</dbReference>
<dbReference type="SUPFAM" id="SSF51735">
    <property type="entry name" value="NAD(P)-binding Rossmann-fold domains"/>
    <property type="match status" value="1"/>
</dbReference>
<name>A0A9W4WJX4_9GLOM</name>
<keyword evidence="9" id="KW-1185">Reference proteome</keyword>
<dbReference type="FunFam" id="3.40.50.720:FF:000041">
    <property type="entry name" value="D-3-phosphoglycerate dehydrogenase"/>
    <property type="match status" value="1"/>
</dbReference>
<dbReference type="InterPro" id="IPR045865">
    <property type="entry name" value="ACT-like_dom_sf"/>
</dbReference>
<dbReference type="InterPro" id="IPR006140">
    <property type="entry name" value="D-isomer_DH_NAD-bd"/>
</dbReference>
<dbReference type="Gene3D" id="3.40.50.720">
    <property type="entry name" value="NAD(P)-binding Rossmann-like Domain"/>
    <property type="match status" value="2"/>
</dbReference>
<protein>
    <submittedName>
        <fullName evidence="8">13802_t:CDS:1</fullName>
    </submittedName>
</protein>
<dbReference type="GO" id="GO:0047545">
    <property type="term" value="F:(S)-2-hydroxyglutarate dehydrogenase activity"/>
    <property type="evidence" value="ECO:0007669"/>
    <property type="project" value="UniProtKB-ARBA"/>
</dbReference>
<evidence type="ECO:0000313" key="8">
    <source>
        <dbReference type="EMBL" id="CAI2167388.1"/>
    </source>
</evidence>
<dbReference type="InterPro" id="IPR006139">
    <property type="entry name" value="D-isomer_2_OHA_DH_cat_dom"/>
</dbReference>
<evidence type="ECO:0000313" key="9">
    <source>
        <dbReference type="Proteomes" id="UP001153678"/>
    </source>
</evidence>
<comment type="pathway">
    <text evidence="5">Amino-acid biosynthesis.</text>
</comment>
<dbReference type="GO" id="GO:0005666">
    <property type="term" value="C:RNA polymerase III complex"/>
    <property type="evidence" value="ECO:0007669"/>
    <property type="project" value="InterPro"/>
</dbReference>
<dbReference type="GO" id="GO:0051287">
    <property type="term" value="F:NAD binding"/>
    <property type="evidence" value="ECO:0007669"/>
    <property type="project" value="InterPro"/>
</dbReference>
<dbReference type="Gene3D" id="3.30.70.260">
    <property type="match status" value="1"/>
</dbReference>
<dbReference type="AlphaFoldDB" id="A0A9W4WJX4"/>